<dbReference type="AlphaFoldDB" id="A0A841RDT4"/>
<accession>A0A841RDT4</accession>
<evidence type="ECO:0000256" key="1">
    <source>
        <dbReference type="SAM" id="MobiDB-lite"/>
    </source>
</evidence>
<protein>
    <submittedName>
        <fullName evidence="2">Uncharacterized protein</fullName>
    </submittedName>
</protein>
<sequence length="102" mass="10929">MRGNRKGPENLGPKTGRGLGFCNGNDRPGFESDEAPMGMRRGGGYGRGAGFGRGRGPGRGMRQGFGRGYYETGGFDSTVQQNILDRLEKIEKLLDKGDSAKS</sequence>
<evidence type="ECO:0000313" key="3">
    <source>
        <dbReference type="Proteomes" id="UP000587760"/>
    </source>
</evidence>
<keyword evidence="3" id="KW-1185">Reference proteome</keyword>
<gene>
    <name evidence="2" type="ORF">HNR50_003467</name>
</gene>
<evidence type="ECO:0000313" key="2">
    <source>
        <dbReference type="EMBL" id="MBB6481786.1"/>
    </source>
</evidence>
<name>A0A841RDT4_9SPIO</name>
<dbReference type="Proteomes" id="UP000587760">
    <property type="component" value="Unassembled WGS sequence"/>
</dbReference>
<reference evidence="2 3" key="1">
    <citation type="submission" date="2020-08" db="EMBL/GenBank/DDBJ databases">
        <title>Genomic Encyclopedia of Type Strains, Phase IV (KMG-IV): sequencing the most valuable type-strain genomes for metagenomic binning, comparative biology and taxonomic classification.</title>
        <authorList>
            <person name="Goeker M."/>
        </authorList>
    </citation>
    <scope>NUCLEOTIDE SEQUENCE [LARGE SCALE GENOMIC DNA]</scope>
    <source>
        <strain evidence="2 3">DSM 2461</strain>
    </source>
</reference>
<comment type="caution">
    <text evidence="2">The sequence shown here is derived from an EMBL/GenBank/DDBJ whole genome shotgun (WGS) entry which is preliminary data.</text>
</comment>
<dbReference type="InterPro" id="IPR035205">
    <property type="entry name" value="DUF5320"/>
</dbReference>
<organism evidence="2 3">
    <name type="scientific">Spirochaeta isovalerica</name>
    <dbReference type="NCBI Taxonomy" id="150"/>
    <lineage>
        <taxon>Bacteria</taxon>
        <taxon>Pseudomonadati</taxon>
        <taxon>Spirochaetota</taxon>
        <taxon>Spirochaetia</taxon>
        <taxon>Spirochaetales</taxon>
        <taxon>Spirochaetaceae</taxon>
        <taxon>Spirochaeta</taxon>
    </lineage>
</organism>
<dbReference type="EMBL" id="JACHGJ010000008">
    <property type="protein sequence ID" value="MBB6481786.1"/>
    <property type="molecule type" value="Genomic_DNA"/>
</dbReference>
<dbReference type="Pfam" id="PF17253">
    <property type="entry name" value="DUF5320"/>
    <property type="match status" value="1"/>
</dbReference>
<feature type="compositionally biased region" description="Gly residues" evidence="1">
    <location>
        <begin position="40"/>
        <end position="65"/>
    </location>
</feature>
<dbReference type="RefSeq" id="WP_184748024.1">
    <property type="nucleotide sequence ID" value="NZ_JACHGJ010000008.1"/>
</dbReference>
<feature type="region of interest" description="Disordered" evidence="1">
    <location>
        <begin position="1"/>
        <end position="65"/>
    </location>
</feature>
<proteinExistence type="predicted"/>